<dbReference type="Proteomes" id="UP000003843">
    <property type="component" value="Unassembled WGS sequence"/>
</dbReference>
<reference evidence="1 2" key="1">
    <citation type="submission" date="2009-10" db="EMBL/GenBank/DDBJ databases">
        <authorList>
            <person name="Weinstock G."/>
            <person name="Sodergren E."/>
            <person name="Clifton S."/>
            <person name="Fulton L."/>
            <person name="Fulton B."/>
            <person name="Courtney L."/>
            <person name="Fronick C."/>
            <person name="Harrison M."/>
            <person name="Strong C."/>
            <person name="Farmer C."/>
            <person name="Delahaunty K."/>
            <person name="Markovic C."/>
            <person name="Hall O."/>
            <person name="Minx P."/>
            <person name="Tomlinson C."/>
            <person name="Mitreva M."/>
            <person name="Nelson J."/>
            <person name="Hou S."/>
            <person name="Wollam A."/>
            <person name="Pepin K.H."/>
            <person name="Johnson M."/>
            <person name="Bhonagiri V."/>
            <person name="Nash W.E."/>
            <person name="Warren W."/>
            <person name="Chinwalla A."/>
            <person name="Mardis E.R."/>
            <person name="Wilson R.K."/>
        </authorList>
    </citation>
    <scope>NUCLEOTIDE SEQUENCE [LARGE SCALE GENOMIC DNA]</scope>
    <source>
        <strain evidence="1 2">ATCC 23970</strain>
    </source>
</reference>
<comment type="caution">
    <text evidence="1">The sequence shown here is derived from an EMBL/GenBank/DDBJ whole genome shotgun (WGS) entry which is preliminary data.</text>
</comment>
<sequence>MGGNGFVSCFPACLVLGKDAVSDLDTGNSFVAVCRFDQGAAVEGAGVGFLKNLVLNILFQMKERSFGN</sequence>
<organism evidence="1 2">
    <name type="scientific">Neisseria lactamica ATCC 23970</name>
    <dbReference type="NCBI Taxonomy" id="546265"/>
    <lineage>
        <taxon>Bacteria</taxon>
        <taxon>Pseudomonadati</taxon>
        <taxon>Pseudomonadota</taxon>
        <taxon>Betaproteobacteria</taxon>
        <taxon>Neisseriales</taxon>
        <taxon>Neisseriaceae</taxon>
        <taxon>Neisseria</taxon>
    </lineage>
</organism>
<proteinExistence type="predicted"/>
<dbReference type="EMBL" id="ACEQ02000040">
    <property type="protein sequence ID" value="EEZ74519.1"/>
    <property type="molecule type" value="Genomic_DNA"/>
</dbReference>
<accession>D0WD15</accession>
<name>D0WD15_NEILA</name>
<evidence type="ECO:0000313" key="2">
    <source>
        <dbReference type="Proteomes" id="UP000003843"/>
    </source>
</evidence>
<gene>
    <name evidence="1" type="ORF">NEILACOT_05450</name>
</gene>
<protein>
    <submittedName>
        <fullName evidence="1">Uncharacterized protein</fullName>
    </submittedName>
</protein>
<evidence type="ECO:0000313" key="1">
    <source>
        <dbReference type="EMBL" id="EEZ74519.1"/>
    </source>
</evidence>
<dbReference type="AlphaFoldDB" id="D0WD15"/>